<evidence type="ECO:0000256" key="2">
    <source>
        <dbReference type="ARBA" id="ARBA00006979"/>
    </source>
</evidence>
<protein>
    <recommendedName>
        <fullName evidence="8">UPF0299 membrane protein HMPREF0621_1191</fullName>
    </recommendedName>
</protein>
<name>C9PQJ8_9PAST</name>
<dbReference type="HAMAP" id="MF_01144">
    <property type="entry name" value="UPF0299"/>
    <property type="match status" value="1"/>
</dbReference>
<evidence type="ECO:0000313" key="9">
    <source>
        <dbReference type="EMBL" id="EEX50120.1"/>
    </source>
</evidence>
<feature type="transmembrane region" description="Helical" evidence="8">
    <location>
        <begin position="68"/>
        <end position="87"/>
    </location>
</feature>
<dbReference type="HOGENOM" id="CLU_113736_1_1_6"/>
<evidence type="ECO:0000256" key="7">
    <source>
        <dbReference type="ARBA" id="ARBA00023136"/>
    </source>
</evidence>
<reference evidence="9 10" key="1">
    <citation type="submission" date="2009-10" db="EMBL/GenBank/DDBJ databases">
        <authorList>
            <person name="Muzny D."/>
            <person name="Qin X."/>
            <person name="Deng J."/>
            <person name="Jiang H."/>
            <person name="Liu Y."/>
            <person name="Qu J."/>
            <person name="Song X.-Z."/>
            <person name="Zhang L."/>
            <person name="Thornton R."/>
            <person name="Coyle M."/>
            <person name="Francisco L."/>
            <person name="Jackson L."/>
            <person name="Javaid M."/>
            <person name="Korchina V."/>
            <person name="Kovar C."/>
            <person name="Mata R."/>
            <person name="Mathew T."/>
            <person name="Ngo R."/>
            <person name="Nguyen L."/>
            <person name="Nguyen N."/>
            <person name="Okwuonu G."/>
            <person name="Ongeri F."/>
            <person name="Pham C."/>
            <person name="Simmons D."/>
            <person name="Wilczek-Boney K."/>
            <person name="Hale W."/>
            <person name="Jakkamsetti A."/>
            <person name="Pham P."/>
            <person name="Ruth R."/>
            <person name="San Lucas F."/>
            <person name="Warren J."/>
            <person name="Zhang J."/>
            <person name="Zhao Z."/>
            <person name="Zhou C."/>
            <person name="Zhu D."/>
            <person name="Lee S."/>
            <person name="Bess C."/>
            <person name="Blankenburg K."/>
            <person name="Forbes L."/>
            <person name="Fu Q."/>
            <person name="Gubbala S."/>
            <person name="Hirani K."/>
            <person name="Jayaseelan J.C."/>
            <person name="Lara F."/>
            <person name="Munidasa M."/>
            <person name="Palculict T."/>
            <person name="Patil S."/>
            <person name="Pu L.-L."/>
            <person name="Saada N."/>
            <person name="Tang L."/>
            <person name="Weissenberger G."/>
            <person name="Zhu Y."/>
            <person name="Hemphill L."/>
            <person name="Shang Y."/>
            <person name="Youmans B."/>
            <person name="Ayvaz T."/>
            <person name="Ross M."/>
            <person name="Santibanez J."/>
            <person name="Aqrawi P."/>
            <person name="Gross S."/>
            <person name="Joshi V."/>
            <person name="Fowler G."/>
            <person name="Nazareth L."/>
            <person name="Reid J."/>
            <person name="Worley K."/>
            <person name="Petrosino J."/>
            <person name="Highlander S."/>
            <person name="Gibbs R."/>
        </authorList>
    </citation>
    <scope>NUCLEOTIDE SEQUENCE [LARGE SCALE GENOMIC DNA]</scope>
    <source>
        <strain evidence="9 10">ATCC 43325</strain>
    </source>
</reference>
<organism evidence="9 10">
    <name type="scientific">Pasteurella dagmatis ATCC 43325</name>
    <dbReference type="NCBI Taxonomy" id="667128"/>
    <lineage>
        <taxon>Bacteria</taxon>
        <taxon>Pseudomonadati</taxon>
        <taxon>Pseudomonadota</taxon>
        <taxon>Gammaproteobacteria</taxon>
        <taxon>Pasteurellales</taxon>
        <taxon>Pasteurellaceae</taxon>
        <taxon>Pasteurella</taxon>
    </lineage>
</organism>
<feature type="transmembrane region" description="Helical" evidence="8">
    <location>
        <begin position="99"/>
        <end position="120"/>
    </location>
</feature>
<keyword evidence="4" id="KW-0997">Cell inner membrane</keyword>
<dbReference type="NCBIfam" id="NF002494">
    <property type="entry name" value="PRK01821.1"/>
    <property type="match status" value="1"/>
</dbReference>
<evidence type="ECO:0000256" key="8">
    <source>
        <dbReference type="HAMAP-Rule" id="MF_01144"/>
    </source>
</evidence>
<dbReference type="Pfam" id="PF03788">
    <property type="entry name" value="LrgA"/>
    <property type="match status" value="1"/>
</dbReference>
<dbReference type="InterPro" id="IPR005538">
    <property type="entry name" value="LrgA/CidA"/>
</dbReference>
<dbReference type="AlphaFoldDB" id="C9PQJ8"/>
<comment type="similarity">
    <text evidence="2 8">Belongs to the UPF0299 family.</text>
</comment>
<keyword evidence="5 8" id="KW-0812">Transmembrane</keyword>
<dbReference type="PANTHER" id="PTHR33931">
    <property type="entry name" value="HOLIN-LIKE PROTEIN CIDA-RELATED"/>
    <property type="match status" value="1"/>
</dbReference>
<gene>
    <name evidence="9" type="ORF">HMPREF0621_1191</name>
</gene>
<dbReference type="PANTHER" id="PTHR33931:SF5">
    <property type="entry name" value="UPF0299 MEMBRANE PROTEIN YOHJ"/>
    <property type="match status" value="1"/>
</dbReference>
<dbReference type="InterPro" id="IPR022957">
    <property type="entry name" value="Uncharacterised_UPF0299"/>
</dbReference>
<keyword evidence="6 8" id="KW-1133">Transmembrane helix</keyword>
<sequence length="139" mass="15907">MGVKMARKIVDIIRSLFILYAMLWIGGQIAHFIPIGIPASIWGLLLLFLCLTFRIIKLNWVLASSNLLIRYMALLFVPVSVGIVKYADLLFEQMKVLLLPNIISTFLTLIVIGFLSDYIFSLKSFAYLRKKAIKRQARK</sequence>
<evidence type="ECO:0000256" key="5">
    <source>
        <dbReference type="ARBA" id="ARBA00022692"/>
    </source>
</evidence>
<keyword evidence="10" id="KW-1185">Reference proteome</keyword>
<proteinExistence type="inferred from homology"/>
<feature type="transmembrane region" description="Helical" evidence="8">
    <location>
        <begin position="12"/>
        <end position="33"/>
    </location>
</feature>
<evidence type="ECO:0000256" key="1">
    <source>
        <dbReference type="ARBA" id="ARBA00004429"/>
    </source>
</evidence>
<dbReference type="Proteomes" id="UP000005519">
    <property type="component" value="Unassembled WGS sequence"/>
</dbReference>
<evidence type="ECO:0000256" key="3">
    <source>
        <dbReference type="ARBA" id="ARBA00022475"/>
    </source>
</evidence>
<evidence type="ECO:0000256" key="6">
    <source>
        <dbReference type="ARBA" id="ARBA00022989"/>
    </source>
</evidence>
<comment type="subcellular location">
    <subcellularLocation>
        <location evidence="1">Cell inner membrane</location>
        <topology evidence="1">Multi-pass membrane protein</topology>
    </subcellularLocation>
    <subcellularLocation>
        <location evidence="8">Cell membrane</location>
        <topology evidence="8">Multi-pass membrane protein</topology>
    </subcellularLocation>
</comment>
<dbReference type="STRING" id="667128.HMPREF0621_1191"/>
<comment type="caution">
    <text evidence="9">The sequence shown here is derived from an EMBL/GenBank/DDBJ whole genome shotgun (WGS) entry which is preliminary data.</text>
</comment>
<evidence type="ECO:0000256" key="4">
    <source>
        <dbReference type="ARBA" id="ARBA00022519"/>
    </source>
</evidence>
<keyword evidence="3 8" id="KW-1003">Cell membrane</keyword>
<dbReference type="EMBL" id="ACZR01000013">
    <property type="protein sequence ID" value="EEX50120.1"/>
    <property type="molecule type" value="Genomic_DNA"/>
</dbReference>
<keyword evidence="7 8" id="KW-0472">Membrane</keyword>
<evidence type="ECO:0000313" key="10">
    <source>
        <dbReference type="Proteomes" id="UP000005519"/>
    </source>
</evidence>
<feature type="transmembrane region" description="Helical" evidence="8">
    <location>
        <begin position="39"/>
        <end position="56"/>
    </location>
</feature>
<accession>C9PQJ8</accession>
<dbReference type="GO" id="GO:0005886">
    <property type="term" value="C:plasma membrane"/>
    <property type="evidence" value="ECO:0007669"/>
    <property type="project" value="UniProtKB-SubCell"/>
</dbReference>